<dbReference type="Proteomes" id="UP001151532">
    <property type="component" value="Chromosome 2"/>
</dbReference>
<dbReference type="PANTHER" id="PTHR10980:SF49">
    <property type="entry name" value="RHO GDP-DISSOCIATION INHIBITOR 1-LIKE"/>
    <property type="match status" value="1"/>
</dbReference>
<dbReference type="InterPro" id="IPR000406">
    <property type="entry name" value="Rho_GDI"/>
</dbReference>
<dbReference type="GO" id="GO:0007266">
    <property type="term" value="P:Rho protein signal transduction"/>
    <property type="evidence" value="ECO:0007669"/>
    <property type="project" value="InterPro"/>
</dbReference>
<dbReference type="Pfam" id="PF02115">
    <property type="entry name" value="Rho_GDI"/>
    <property type="match status" value="2"/>
</dbReference>
<evidence type="ECO:0000256" key="1">
    <source>
        <dbReference type="ARBA" id="ARBA00004496"/>
    </source>
</evidence>
<evidence type="ECO:0000256" key="4">
    <source>
        <dbReference type="SAM" id="MobiDB-lite"/>
    </source>
</evidence>
<comment type="caution">
    <text evidence="5">The sequence shown here is derived from an EMBL/GenBank/DDBJ whole genome shotgun (WGS) entry which is preliminary data.</text>
</comment>
<protein>
    <submittedName>
        <fullName evidence="5">RHO GDP-DISSOCIATION INHIBITOR 1-LIKE</fullName>
    </submittedName>
</protein>
<dbReference type="Gene3D" id="2.70.50.30">
    <property type="entry name" value="Coagulation Factor XIII, subunit A, domain 1"/>
    <property type="match status" value="1"/>
</dbReference>
<dbReference type="OrthoDB" id="1683373at2759"/>
<dbReference type="PANTHER" id="PTHR10980">
    <property type="entry name" value="RHO GDP-DISSOCIATION INHIBITOR"/>
    <property type="match status" value="1"/>
</dbReference>
<sequence>MESGKKAEAGPSTTTREQIEKDKEDDSLRRWKEKLLGCVESDLNGQLEPEVKFHSIGIISDDIGEKNTPLPCGRGEYKLIKAKECWVLLLPQREPYVHTLEEDTAPSGVLARGTYSAKLKFEDDDRRCHMELKYSFEIKKRS</sequence>
<dbReference type="SUPFAM" id="SSF81296">
    <property type="entry name" value="E set domains"/>
    <property type="match status" value="1"/>
</dbReference>
<dbReference type="GO" id="GO:0005829">
    <property type="term" value="C:cytosol"/>
    <property type="evidence" value="ECO:0007669"/>
    <property type="project" value="TreeGrafter"/>
</dbReference>
<dbReference type="InterPro" id="IPR024792">
    <property type="entry name" value="RhoGDI_dom_sf"/>
</dbReference>
<feature type="compositionally biased region" description="Basic and acidic residues" evidence="4">
    <location>
        <begin position="17"/>
        <end position="26"/>
    </location>
</feature>
<dbReference type="InterPro" id="IPR014756">
    <property type="entry name" value="Ig_E-set"/>
</dbReference>
<accession>A0A9Q0PFG7</accession>
<dbReference type="GO" id="GO:0016020">
    <property type="term" value="C:membrane"/>
    <property type="evidence" value="ECO:0007669"/>
    <property type="project" value="TreeGrafter"/>
</dbReference>
<keyword evidence="6" id="KW-1185">Reference proteome</keyword>
<evidence type="ECO:0000313" key="5">
    <source>
        <dbReference type="EMBL" id="KAJ6687235.1"/>
    </source>
</evidence>
<gene>
    <name evidence="5" type="ORF">OIU79_016871</name>
</gene>
<organism evidence="5 6">
    <name type="scientific">Salix purpurea</name>
    <name type="common">Purple osier willow</name>
    <dbReference type="NCBI Taxonomy" id="77065"/>
    <lineage>
        <taxon>Eukaryota</taxon>
        <taxon>Viridiplantae</taxon>
        <taxon>Streptophyta</taxon>
        <taxon>Embryophyta</taxon>
        <taxon>Tracheophyta</taxon>
        <taxon>Spermatophyta</taxon>
        <taxon>Magnoliopsida</taxon>
        <taxon>eudicotyledons</taxon>
        <taxon>Gunneridae</taxon>
        <taxon>Pentapetalae</taxon>
        <taxon>rosids</taxon>
        <taxon>fabids</taxon>
        <taxon>Malpighiales</taxon>
        <taxon>Salicaceae</taxon>
        <taxon>Saliceae</taxon>
        <taxon>Salix</taxon>
    </lineage>
</organism>
<reference evidence="5" key="2">
    <citation type="journal article" date="2023" name="Int. J. Mol. Sci.">
        <title>De Novo Assembly and Annotation of 11 Diverse Shrub Willow (Salix) Genomes Reveals Novel Gene Organization in Sex-Linked Regions.</title>
        <authorList>
            <person name="Hyden B."/>
            <person name="Feng K."/>
            <person name="Yates T.B."/>
            <person name="Jawdy S."/>
            <person name="Cereghino C."/>
            <person name="Smart L.B."/>
            <person name="Muchero W."/>
        </authorList>
    </citation>
    <scope>NUCLEOTIDE SEQUENCE</scope>
    <source>
        <tissue evidence="5">Shoot tip</tissue>
    </source>
</reference>
<name>A0A9Q0PFG7_SALPP</name>
<keyword evidence="3" id="KW-0963">Cytoplasm</keyword>
<comment type="subcellular location">
    <subcellularLocation>
        <location evidence="1">Cytoplasm</location>
    </subcellularLocation>
</comment>
<reference evidence="5" key="1">
    <citation type="submission" date="2022-11" db="EMBL/GenBank/DDBJ databases">
        <authorList>
            <person name="Hyden B.L."/>
            <person name="Feng K."/>
            <person name="Yates T."/>
            <person name="Jawdy S."/>
            <person name="Smart L.B."/>
            <person name="Muchero W."/>
        </authorList>
    </citation>
    <scope>NUCLEOTIDE SEQUENCE</scope>
    <source>
        <tissue evidence="5">Shoot tip</tissue>
    </source>
</reference>
<evidence type="ECO:0000313" key="6">
    <source>
        <dbReference type="Proteomes" id="UP001151532"/>
    </source>
</evidence>
<dbReference type="GO" id="GO:0005094">
    <property type="term" value="F:Rho GDP-dissociation inhibitor activity"/>
    <property type="evidence" value="ECO:0007669"/>
    <property type="project" value="InterPro"/>
</dbReference>
<feature type="region of interest" description="Disordered" evidence="4">
    <location>
        <begin position="1"/>
        <end position="26"/>
    </location>
</feature>
<dbReference type="AlphaFoldDB" id="A0A9Q0PFG7"/>
<dbReference type="EMBL" id="JAPFFK010000019">
    <property type="protein sequence ID" value="KAJ6687235.1"/>
    <property type="molecule type" value="Genomic_DNA"/>
</dbReference>
<evidence type="ECO:0000256" key="3">
    <source>
        <dbReference type="ARBA" id="ARBA00022490"/>
    </source>
</evidence>
<comment type="similarity">
    <text evidence="2">Belongs to the Rho GDI family.</text>
</comment>
<proteinExistence type="inferred from homology"/>
<evidence type="ECO:0000256" key="2">
    <source>
        <dbReference type="ARBA" id="ARBA00009758"/>
    </source>
</evidence>